<evidence type="ECO:0000313" key="1">
    <source>
        <dbReference type="EMBL" id="CAA9405868.1"/>
    </source>
</evidence>
<protein>
    <submittedName>
        <fullName evidence="1">Uncharacterized protein</fullName>
    </submittedName>
</protein>
<dbReference type="AlphaFoldDB" id="A0A6J4P4A0"/>
<dbReference type="EMBL" id="CADCUZ010000038">
    <property type="protein sequence ID" value="CAA9405868.1"/>
    <property type="molecule type" value="Genomic_DNA"/>
</dbReference>
<name>A0A6J4P4A0_9ACTN</name>
<proteinExistence type="predicted"/>
<sequence length="48" mass="5357">MRDAAFKNVLARGQLRQLDPVLGYEALGPPPEGRCYDLSLVIRVKENS</sequence>
<organism evidence="1">
    <name type="scientific">uncultured Rubrobacteraceae bacterium</name>
    <dbReference type="NCBI Taxonomy" id="349277"/>
    <lineage>
        <taxon>Bacteria</taxon>
        <taxon>Bacillati</taxon>
        <taxon>Actinomycetota</taxon>
        <taxon>Rubrobacteria</taxon>
        <taxon>Rubrobacterales</taxon>
        <taxon>Rubrobacteraceae</taxon>
        <taxon>environmental samples</taxon>
    </lineage>
</organism>
<gene>
    <name evidence="1" type="ORF">AVDCRST_MAG55-986</name>
</gene>
<accession>A0A6J4P4A0</accession>
<reference evidence="1" key="1">
    <citation type="submission" date="2020-02" db="EMBL/GenBank/DDBJ databases">
        <authorList>
            <person name="Meier V. D."/>
        </authorList>
    </citation>
    <scope>NUCLEOTIDE SEQUENCE</scope>
    <source>
        <strain evidence="1">AVDCRST_MAG55</strain>
    </source>
</reference>